<protein>
    <recommendedName>
        <fullName evidence="6">Ribosomal RNA small subunit methyltransferase G</fullName>
        <ecNumber evidence="6">2.1.1.-</ecNumber>
    </recommendedName>
    <alternativeName>
        <fullName evidence="6">16S rRNA 7-methylguanosine methyltransferase</fullName>
        <shortName evidence="6">16S rRNA m7G methyltransferase</shortName>
    </alternativeName>
</protein>
<comment type="caution">
    <text evidence="6">Lacks conserved residue(s) required for the propagation of feature annotation.</text>
</comment>
<dbReference type="GO" id="GO:0005829">
    <property type="term" value="C:cytosol"/>
    <property type="evidence" value="ECO:0007669"/>
    <property type="project" value="TreeGrafter"/>
</dbReference>
<comment type="function">
    <text evidence="6">Specifically methylates the N7 position of a guanine in 16S rRNA.</text>
</comment>
<reference evidence="7 8" key="1">
    <citation type="journal article" date="2015" name="Genome Announc.">
        <title>Expanding the biotechnology potential of lactobacilli through comparative genomics of 213 strains and associated genera.</title>
        <authorList>
            <person name="Sun Z."/>
            <person name="Harris H.M."/>
            <person name="McCann A."/>
            <person name="Guo C."/>
            <person name="Argimon S."/>
            <person name="Zhang W."/>
            <person name="Yang X."/>
            <person name="Jeffery I.B."/>
            <person name="Cooney J.C."/>
            <person name="Kagawa T.F."/>
            <person name="Liu W."/>
            <person name="Song Y."/>
            <person name="Salvetti E."/>
            <person name="Wrobel A."/>
            <person name="Rasinkangas P."/>
            <person name="Parkhill J."/>
            <person name="Rea M.C."/>
            <person name="O'Sullivan O."/>
            <person name="Ritari J."/>
            <person name="Douillard F.P."/>
            <person name="Paul Ross R."/>
            <person name="Yang R."/>
            <person name="Briner A.E."/>
            <person name="Felis G.E."/>
            <person name="de Vos W.M."/>
            <person name="Barrangou R."/>
            <person name="Klaenhammer T.R."/>
            <person name="Caufield P.W."/>
            <person name="Cui Y."/>
            <person name="Zhang H."/>
            <person name="O'Toole P.W."/>
        </authorList>
    </citation>
    <scope>NUCLEOTIDE SEQUENCE [LARGE SCALE GENOMIC DNA]</scope>
    <source>
        <strain evidence="7 8">DSM 16982</strain>
    </source>
</reference>
<dbReference type="CDD" id="cd02440">
    <property type="entry name" value="AdoMet_MTases"/>
    <property type="match status" value="1"/>
</dbReference>
<keyword evidence="2 6" id="KW-0698">rRNA processing</keyword>
<sequence length="243" mass="27199">MSMKPEEFFEALAKQGIDLSATQKDQFAIYFHELVETNKVMNLTSITEEDQVYLKHFYDSIVLGFVDEKLLNQELTLCDVGSGAGFPSLPLKIINPKLKITIVDSLNKRIKFLDTLVNKLNLDNVNLVHGRAEEVGKNPQFRESFDVVTARAVAAMNVLTEFCLPLVKVGGQFVAMKSEKAPEELETAQFAIKTLGGEIKQQESVELPNDAGVRNFIFVEKINKTPKKYPRKPGTPAKKPLVK</sequence>
<dbReference type="NCBIfam" id="TIGR00138">
    <property type="entry name" value="rsmG_gidB"/>
    <property type="match status" value="1"/>
</dbReference>
<dbReference type="SUPFAM" id="SSF53335">
    <property type="entry name" value="S-adenosyl-L-methionine-dependent methyltransferases"/>
    <property type="match status" value="1"/>
</dbReference>
<evidence type="ECO:0000313" key="7">
    <source>
        <dbReference type="EMBL" id="KRM14520.1"/>
    </source>
</evidence>
<dbReference type="Pfam" id="PF02527">
    <property type="entry name" value="GidB"/>
    <property type="match status" value="1"/>
</dbReference>
<accession>A0A0R1W986</accession>
<feature type="binding site" evidence="6">
    <location>
        <begin position="132"/>
        <end position="133"/>
    </location>
    <ligand>
        <name>S-adenosyl-L-methionine</name>
        <dbReference type="ChEBI" id="CHEBI:59789"/>
    </ligand>
</feature>
<evidence type="ECO:0000256" key="3">
    <source>
        <dbReference type="ARBA" id="ARBA00022603"/>
    </source>
</evidence>
<dbReference type="Proteomes" id="UP000051302">
    <property type="component" value="Unassembled WGS sequence"/>
</dbReference>
<keyword evidence="1 6" id="KW-0963">Cytoplasm</keyword>
<dbReference type="HAMAP" id="MF_00074">
    <property type="entry name" value="16SrRNA_methyltr_G"/>
    <property type="match status" value="1"/>
</dbReference>
<proteinExistence type="inferred from homology"/>
<dbReference type="EC" id="2.1.1.-" evidence="6"/>
<evidence type="ECO:0000313" key="8">
    <source>
        <dbReference type="Proteomes" id="UP000051302"/>
    </source>
</evidence>
<dbReference type="PANTHER" id="PTHR31760">
    <property type="entry name" value="S-ADENOSYL-L-METHIONINE-DEPENDENT METHYLTRANSFERASES SUPERFAMILY PROTEIN"/>
    <property type="match status" value="1"/>
</dbReference>
<dbReference type="PIRSF" id="PIRSF003078">
    <property type="entry name" value="GidB"/>
    <property type="match status" value="1"/>
</dbReference>
<evidence type="ECO:0000256" key="1">
    <source>
        <dbReference type="ARBA" id="ARBA00022490"/>
    </source>
</evidence>
<keyword evidence="5 6" id="KW-0949">S-adenosyl-L-methionine</keyword>
<gene>
    <name evidence="6" type="primary">rsmG</name>
    <name evidence="7" type="ORF">FD31_GL001788</name>
</gene>
<dbReference type="PANTHER" id="PTHR31760:SF0">
    <property type="entry name" value="S-ADENOSYL-L-METHIONINE-DEPENDENT METHYLTRANSFERASES SUPERFAMILY PROTEIN"/>
    <property type="match status" value="1"/>
</dbReference>
<feature type="binding site" evidence="6">
    <location>
        <position position="86"/>
    </location>
    <ligand>
        <name>S-adenosyl-L-methionine</name>
        <dbReference type="ChEBI" id="CHEBI:59789"/>
    </ligand>
</feature>
<dbReference type="AlphaFoldDB" id="A0A0R1W986"/>
<dbReference type="PATRIC" id="fig|1423774.3.peg.1855"/>
<evidence type="ECO:0000256" key="6">
    <source>
        <dbReference type="HAMAP-Rule" id="MF_00074"/>
    </source>
</evidence>
<organism evidence="7 8">
    <name type="scientific">Companilactobacillus nantensis DSM 16982</name>
    <dbReference type="NCBI Taxonomy" id="1423774"/>
    <lineage>
        <taxon>Bacteria</taxon>
        <taxon>Bacillati</taxon>
        <taxon>Bacillota</taxon>
        <taxon>Bacilli</taxon>
        <taxon>Lactobacillales</taxon>
        <taxon>Lactobacillaceae</taxon>
        <taxon>Companilactobacillus</taxon>
    </lineage>
</organism>
<comment type="caution">
    <text evidence="7">The sequence shown here is derived from an EMBL/GenBank/DDBJ whole genome shotgun (WGS) entry which is preliminary data.</text>
</comment>
<comment type="subcellular location">
    <subcellularLocation>
        <location evidence="6">Cytoplasm</location>
    </subcellularLocation>
</comment>
<evidence type="ECO:0000256" key="4">
    <source>
        <dbReference type="ARBA" id="ARBA00022679"/>
    </source>
</evidence>
<comment type="similarity">
    <text evidence="6">Belongs to the methyltransferase superfamily. RNA methyltransferase RsmG family.</text>
</comment>
<feature type="binding site" evidence="6">
    <location>
        <position position="151"/>
    </location>
    <ligand>
        <name>S-adenosyl-L-methionine</name>
        <dbReference type="ChEBI" id="CHEBI:59789"/>
    </ligand>
</feature>
<feature type="binding site" evidence="6">
    <location>
        <position position="81"/>
    </location>
    <ligand>
        <name>S-adenosyl-L-methionine</name>
        <dbReference type="ChEBI" id="CHEBI:59789"/>
    </ligand>
</feature>
<dbReference type="Gene3D" id="3.40.50.150">
    <property type="entry name" value="Vaccinia Virus protein VP39"/>
    <property type="match status" value="1"/>
</dbReference>
<dbReference type="GO" id="GO:0070043">
    <property type="term" value="F:rRNA (guanine-N7-)-methyltransferase activity"/>
    <property type="evidence" value="ECO:0007669"/>
    <property type="project" value="UniProtKB-UniRule"/>
</dbReference>
<evidence type="ECO:0000256" key="5">
    <source>
        <dbReference type="ARBA" id="ARBA00022691"/>
    </source>
</evidence>
<dbReference type="InterPro" id="IPR003682">
    <property type="entry name" value="rRNA_ssu_MeTfrase_G"/>
</dbReference>
<dbReference type="EMBL" id="AZFV01000037">
    <property type="protein sequence ID" value="KRM14520.1"/>
    <property type="molecule type" value="Genomic_DNA"/>
</dbReference>
<keyword evidence="3 6" id="KW-0489">Methyltransferase</keyword>
<dbReference type="InterPro" id="IPR029063">
    <property type="entry name" value="SAM-dependent_MTases_sf"/>
</dbReference>
<keyword evidence="8" id="KW-1185">Reference proteome</keyword>
<dbReference type="FunFam" id="3.40.50.150:FF:000041">
    <property type="entry name" value="Ribosomal RNA small subunit methyltransferase G"/>
    <property type="match status" value="1"/>
</dbReference>
<name>A0A0R1W986_9LACO</name>
<dbReference type="STRING" id="1423774.FD31_GL001788"/>
<keyword evidence="4 6" id="KW-0808">Transferase</keyword>
<evidence type="ECO:0000256" key="2">
    <source>
        <dbReference type="ARBA" id="ARBA00022552"/>
    </source>
</evidence>